<feature type="region of interest" description="Disordered" evidence="1">
    <location>
        <begin position="604"/>
        <end position="630"/>
    </location>
</feature>
<dbReference type="HOGENOM" id="CLU_000620_0_0_1"/>
<dbReference type="PANTHER" id="PTHR22380:SF1">
    <property type="entry name" value="TESTIS-EXPRESSED PROTEIN 15"/>
    <property type="match status" value="1"/>
</dbReference>
<feature type="region of interest" description="Disordered" evidence="1">
    <location>
        <begin position="2509"/>
        <end position="2536"/>
    </location>
</feature>
<dbReference type="eggNOG" id="ENOG502QW6W">
    <property type="taxonomic scope" value="Eukaryota"/>
</dbReference>
<dbReference type="GeneTree" id="ENSGT00390000006260"/>
<feature type="compositionally biased region" description="Polar residues" evidence="1">
    <location>
        <begin position="1007"/>
        <end position="1029"/>
    </location>
</feature>
<feature type="compositionally biased region" description="Basic and acidic residues" evidence="1">
    <location>
        <begin position="1030"/>
        <end position="1047"/>
    </location>
</feature>
<dbReference type="OMA" id="DATCIAH"/>
<feature type="region of interest" description="Disordered" evidence="1">
    <location>
        <begin position="1470"/>
        <end position="1530"/>
    </location>
</feature>
<feature type="compositionally biased region" description="Low complexity" evidence="1">
    <location>
        <begin position="977"/>
        <end position="992"/>
    </location>
</feature>
<feature type="compositionally biased region" description="Polar residues" evidence="1">
    <location>
        <begin position="1481"/>
        <end position="1494"/>
    </location>
</feature>
<feature type="region of interest" description="Disordered" evidence="1">
    <location>
        <begin position="938"/>
        <end position="1064"/>
    </location>
</feature>
<dbReference type="GO" id="GO:0007130">
    <property type="term" value="P:synaptonemal complex assembly"/>
    <property type="evidence" value="ECO:0007669"/>
    <property type="project" value="TreeGrafter"/>
</dbReference>
<feature type="compositionally biased region" description="Basic and acidic residues" evidence="1">
    <location>
        <begin position="2423"/>
        <end position="2436"/>
    </location>
</feature>
<proteinExistence type="predicted"/>
<feature type="region of interest" description="Disordered" evidence="1">
    <location>
        <begin position="1264"/>
        <end position="1288"/>
    </location>
</feature>
<evidence type="ECO:0000259" key="2">
    <source>
        <dbReference type="Pfam" id="PF15326"/>
    </source>
</evidence>
<feature type="compositionally biased region" description="Polar residues" evidence="1">
    <location>
        <begin position="2865"/>
        <end position="2874"/>
    </location>
</feature>
<dbReference type="Ensembl" id="ENSLAFT00000018112.3">
    <property type="protein sequence ID" value="ENSLAFP00000015180.3"/>
    <property type="gene ID" value="ENSLAFG00000018110.3"/>
</dbReference>
<sequence>MLSYFLLASTERTCSLNNCTVAKRIGKGKDATVIFEHFGKPVDPFVQENCLCNALNSEINPSNSDSSNPHGSVQNGSNISILETDAGQSEHNLAENSDTSQAYAHDSGLLFMPSDTRESVKGDLLLNLTDLKNILSFFSTPVSLHNNTGSSTVITSKLIKDPRLMRREESMGKQNNVTGLKEISAFEKSLDSCNSETYLSSMSANSVSLPEVIPDDRTVLTNCLDAPCFKFSFDDSQSEVHNTCSKDYDYATPDKMTMVGQYKGQGNVLFPVPLSNVFSEAENQRHTEEEVQRSQQRISTPLLIKQNGEPYNFYEPVNTCTKDYHSYISQESQSSSLKTIYQTDPQMSPVSSFQKKESIDTFIQNIGNMRSLKTDPQDNSKRGEKQNLWKEIDYFTNETKASQIDNYISLEQEHEEGESLDSSGKNCDQIFTQELEIPISSTCTTKDKYELDDLTMEFTPSINSLSQNHPQHFLEYENNDILRSFVISQKQMELKREETDQNCAGIVADAFQEAKDISQAKELLIDTVLFSHGVETAHNNFNCSKTKEHTWPHGEHDNELVSLEDDQKDYKDSSHIEVKGQGHPLFCDTQLNGGIPLNVAFKEQKEDEENQHEAREDDVTSPPEDSRENIYEGEQQVVHTNNSFTQLDERREDKNGSHVEILISEEFSSTFNLTWDKKYVSTEAALIESEETVNALKQKDTQNNGKSLEYLASTVLPEVPGSSVCTAPNAEVQIAGSTVPALSTNHQDHQGYQFKEICSSASSDFSLLVKPRIPDYEIDMDKNKSQDSFHQPSVSENLVIIPSLELESEIGVGIEQCEDALLFHQDTHSHGNVLTEELGSSYETLKSRINWDALLGSSNWETETLKSTARRESTDERYSEETNRFYASTQNTKAELLNPILLPDLQIRITNIVRPGFSQTADSHALKDDYYKRITKAAEPETNEGEKGPGLGTASQSSGENPDYSCEDKPDSVTQESGLVSKSKTSLSSDLSQNAHVNHMSEKRNNDSLFTESSDVTTRNNKSSCSFAKSKTDCNDSRSKKHPESRMSKRKQHTSLRDQNTSHKDFRYHEMYEKKRRLTSQDSLECFSSLSQGRMKTFSQSEKHIRSVLDILNSEASLCKSKRLSRRLDRAVLHLKKAQRRVHTSLQLITKVGEKRKGPLPKSYAIICNNFWECCDLEGYSSLYERKYYSTKHFFSRREDDREGERRALEFNVGTSLTHVSKHKSYKRNGEGITDCVSKKSLASSVSRSHTTIHVGEFCDQEPHPESQLYLPSVSQSTSQSSYNTSSMKLPASSELQPFSGKTGCLFSPDHQDEKLPEKENQIGINFVSNTDKYEKLESPSTHSNIKDITEEITSTANEVINKSNSVSFGCIKERLSVNTNRNYGATHTAHTDVKTDILISVLESSEQHFLNVDIYKPDNILSDCKRNLVVNFPVEKCAAPVESAKPNVFTRHFPVDPSNPTLITERCSSSNCGQVDGSDGSVTENPNSDLTSVSEEDKSRGEDTVKKLSSRGSSQLLTDNVKGSSSKKCNARKNIQDRKMGKVKQAGKDSMGDVYHKESMTEESPLKTEYKSQKKILEEASSYVREKTIKNNLIEPRLRIENGTSSKALPVNNTVPNLRTRREKGGKVKATSDSQPDSIAPSEITCNFKPGVTEINHKPIPHAYPEVFEVTALQKKPTSYLNELKEKHGTANHAGFLAQLSQILQRADEASSLQILQEETKVCQNILPSFVEAFERNQECSLEQVLISRDLLVQQNLWNNCKNKLKPCALDSLVELQMMMETIQFIENKKRLLGDEPTFRSLLWYDETLYGELLGGPRGYQQQSNFYPAFQARLKYNAYCELQKYHDQLIEVLEETKKGKNSYYVFLKYKRQVQECEAIMKRCSDCFDFSLSVPFTCGVNFGDSLGDLETLRKSTLELIGIYGNSPKIHRYPGKQDHLWIIVEMISSKVTFIKSMEAVGIKISLYGLEHIFFDAAKNLVWEERRRSLNKKCSRKKYKETLLKNNQEAFSKLQEIYDALSKDLSSEQISSIGLQEDTMIACKKSDNLMNKATISRENYRFNGTLLSHPDTCCVSEILDEAEFADLKKLQELTLRCTNHLEILKKYFQMLQEDSIDNIFITEENVLDMVKNHNYGTVILKPEAVETYIEIVMILETIHFLKNSMAKKLDKQRFRGMLWFDLSLLPDLVHCQETMACFSFLKDNSTDCLWRVIETAISELKKDLDIIYKYNEAVNCSYALHLLSRELEELSEIKNLVKKSACSIYTYVDFVPCVASINYGNTVTELEYSYNQFSALLKNIMAAPQKDLGKMAHIMKVMKTIEQMKIVCAKNAELTVHFILCQMLHNRKKTSRSKEEEKMNIHVIKHGENINSSGTCLKVPTVPEGIIKNLSSSSKKRPVTVDIRADTQEQEKATTLSSSKKQKVNMKDVTKINKEKAAFKNPRITRSHLRSENKIGPSSSDNLKRNHPSPKKVEIPRSPPGSLLPSEDLKGAWASNSESIIDLTEISADSSEDFTGQQRNLKNSMKKRNGRFSAAEEKSGKKDGAVFAVCDQKSIDDTFSKDYKIPSQKFLKISPDPAQKSCPSDIKPGADASFLPNTSVLSKPIFCFLRDIQTNLEMNDHVLELEDNDMLNSSMNNSTCTNSPEPMFIQNKIPVLQINKIAPAKMESEEKYMQDTLNLGTVSARASGSITLHVNQTAQYCLSEQQSSENLKALAQNAAVNWSEPPQSACSPVHTSQRSLGSSHPYYAWCVCHYRSISGSSVTHTYQGVTSYQAQPLSSGSLTAVASTVQNTHSNLVCSQYFGYFAEKPQANDFAPVNEYFQYQTPVSYGFQQPIFPPSSSHQPLLQAAHPYPPNPGGPPEVPWTYASWQQEPFQP</sequence>
<organism evidence="3 4">
    <name type="scientific">Loxodonta africana</name>
    <name type="common">African elephant</name>
    <dbReference type="NCBI Taxonomy" id="9785"/>
    <lineage>
        <taxon>Eukaryota</taxon>
        <taxon>Metazoa</taxon>
        <taxon>Chordata</taxon>
        <taxon>Craniata</taxon>
        <taxon>Vertebrata</taxon>
        <taxon>Euteleostomi</taxon>
        <taxon>Mammalia</taxon>
        <taxon>Eutheria</taxon>
        <taxon>Afrotheria</taxon>
        <taxon>Proboscidea</taxon>
        <taxon>Elephantidae</taxon>
        <taxon>Loxodonta</taxon>
    </lineage>
</organism>
<dbReference type="InterPro" id="IPR026616">
    <property type="entry name" value="TEX15"/>
</dbReference>
<feature type="compositionally biased region" description="Pro residues" evidence="1">
    <location>
        <begin position="2849"/>
        <end position="2860"/>
    </location>
</feature>
<feature type="region of interest" description="Disordered" evidence="1">
    <location>
        <begin position="2387"/>
        <end position="2487"/>
    </location>
</feature>
<feature type="compositionally biased region" description="Basic and acidic residues" evidence="1">
    <location>
        <begin position="611"/>
        <end position="630"/>
    </location>
</feature>
<reference evidence="3 4" key="1">
    <citation type="submission" date="2009-06" db="EMBL/GenBank/DDBJ databases">
        <title>The Genome Sequence of Loxodonta africana (African elephant).</title>
        <authorList>
            <person name="Di Palma F."/>
            <person name="Heiman D."/>
            <person name="Young S."/>
            <person name="Johnson J."/>
            <person name="Lander E.S."/>
            <person name="Lindblad-Toh K."/>
        </authorList>
    </citation>
    <scope>NUCLEOTIDE SEQUENCE [LARGE SCALE GENOMIC DNA]</scope>
    <source>
        <strain evidence="3 4">Isolate ISIS603380</strain>
    </source>
</reference>
<evidence type="ECO:0000256" key="1">
    <source>
        <dbReference type="SAM" id="MobiDB-lite"/>
    </source>
</evidence>
<feature type="compositionally biased region" description="Basic and acidic residues" evidence="1">
    <location>
        <begin position="1496"/>
        <end position="1507"/>
    </location>
</feature>
<feature type="region of interest" description="Disordered" evidence="1">
    <location>
        <begin position="2838"/>
        <end position="2874"/>
    </location>
</feature>
<evidence type="ECO:0000313" key="4">
    <source>
        <dbReference type="Proteomes" id="UP000007646"/>
    </source>
</evidence>
<evidence type="ECO:0000313" key="3">
    <source>
        <dbReference type="Ensembl" id="ENSLAFP00000015180.3"/>
    </source>
</evidence>
<reference evidence="3" key="2">
    <citation type="submission" date="2025-08" db="UniProtKB">
        <authorList>
            <consortium name="Ensembl"/>
        </authorList>
    </citation>
    <scope>IDENTIFICATION</scope>
    <source>
        <strain evidence="3">Isolate ISIS603380</strain>
    </source>
</reference>
<keyword evidence="4" id="KW-1185">Reference proteome</keyword>
<dbReference type="Pfam" id="PF15326">
    <property type="entry name" value="TEX15"/>
    <property type="match status" value="2"/>
</dbReference>
<gene>
    <name evidence="3" type="primary">TEX15</name>
</gene>
<accession>G3TK61</accession>
<reference evidence="3" key="3">
    <citation type="submission" date="2025-09" db="UniProtKB">
        <authorList>
            <consortium name="Ensembl"/>
        </authorList>
    </citation>
    <scope>IDENTIFICATION</scope>
    <source>
        <strain evidence="3">Isolate ISIS603380</strain>
    </source>
</reference>
<feature type="region of interest" description="Disordered" evidence="1">
    <location>
        <begin position="1622"/>
        <end position="1642"/>
    </location>
</feature>
<name>G3TK61_LOXAF</name>
<dbReference type="FunCoup" id="G3TK61">
    <property type="interactions" value="101"/>
</dbReference>
<dbReference type="Proteomes" id="UP000007646">
    <property type="component" value="Unassembled WGS sequence"/>
</dbReference>
<dbReference type="GO" id="GO:0007140">
    <property type="term" value="P:male meiotic nuclear division"/>
    <property type="evidence" value="ECO:0007669"/>
    <property type="project" value="InterPro"/>
</dbReference>
<dbReference type="PANTHER" id="PTHR22380">
    <property type="entry name" value="TESTIS-EXPRESSED PROTEIN 15"/>
    <property type="match status" value="1"/>
</dbReference>
<feature type="domain" description="Testis expressed sequence 15" evidence="2">
    <location>
        <begin position="1620"/>
        <end position="1854"/>
    </location>
</feature>
<dbReference type="STRING" id="9785.ENSLAFP00000015180"/>
<dbReference type="InterPro" id="IPR032765">
    <property type="entry name" value="TEX15_dom"/>
</dbReference>
<dbReference type="InParanoid" id="G3TK61"/>
<feature type="compositionally biased region" description="Polar residues" evidence="1">
    <location>
        <begin position="2509"/>
        <end position="2521"/>
    </location>
</feature>
<protein>
    <submittedName>
        <fullName evidence="3">Testis expressed 15, meiosis and synapsis associated</fullName>
    </submittedName>
</protein>
<feature type="compositionally biased region" description="Basic and acidic residues" evidence="1">
    <location>
        <begin position="2401"/>
        <end position="2410"/>
    </location>
</feature>
<dbReference type="GO" id="GO:0010569">
    <property type="term" value="P:regulation of double-strand break repair via homologous recombination"/>
    <property type="evidence" value="ECO:0007669"/>
    <property type="project" value="InterPro"/>
</dbReference>
<feature type="compositionally biased region" description="Basic and acidic residues" evidence="1">
    <location>
        <begin position="938"/>
        <end position="947"/>
    </location>
</feature>
<feature type="compositionally biased region" description="Low complexity" evidence="1">
    <location>
        <begin position="1273"/>
        <end position="1287"/>
    </location>
</feature>
<dbReference type="GO" id="GO:0005634">
    <property type="term" value="C:nucleus"/>
    <property type="evidence" value="ECO:0007669"/>
    <property type="project" value="TreeGrafter"/>
</dbReference>
<feature type="compositionally biased region" description="Polar residues" evidence="1">
    <location>
        <begin position="1511"/>
        <end position="1529"/>
    </location>
</feature>
<feature type="domain" description="Testis expressed sequence 15" evidence="2">
    <location>
        <begin position="2070"/>
        <end position="2187"/>
    </location>
</feature>